<protein>
    <recommendedName>
        <fullName evidence="4">Conjugal transfer protein TraK</fullName>
    </recommendedName>
</protein>
<dbReference type="AlphaFoldDB" id="A0A1Y1T385"/>
<comment type="caution">
    <text evidence="2">The sequence shown here is derived from an EMBL/GenBank/DDBJ whole genome shotgun (WGS) entry which is preliminary data.</text>
</comment>
<name>A0A1Y1T385_9FLAO</name>
<accession>A0A1Y1T385</accession>
<evidence type="ECO:0008006" key="4">
    <source>
        <dbReference type="Google" id="ProtNLM"/>
    </source>
</evidence>
<dbReference type="RefSeq" id="WP_084842044.1">
    <property type="nucleotide sequence ID" value="NZ_ARYN01000011.1"/>
</dbReference>
<reference evidence="2 3" key="1">
    <citation type="submission" date="2013-04" db="EMBL/GenBank/DDBJ databases">
        <title>Zunongwangia sp. 22II14-10F7 Genome Sequencing.</title>
        <authorList>
            <person name="Lai Q."/>
            <person name="Shao Z."/>
        </authorList>
    </citation>
    <scope>NUCLEOTIDE SEQUENCE [LARGE SCALE GENOMIC DNA]</scope>
    <source>
        <strain evidence="2 3">22II14-10F7</strain>
    </source>
</reference>
<keyword evidence="1" id="KW-1133">Transmembrane helix</keyword>
<proteinExistence type="predicted"/>
<dbReference type="EMBL" id="ARYN01000011">
    <property type="protein sequence ID" value="ORL44933.1"/>
    <property type="molecule type" value="Genomic_DNA"/>
</dbReference>
<sequence>MKIPYQNIYKVLRTNRFIVLTSVICSAVVCIISVVMVIKLHRESQNNAFVINEEGSIIPLKLVKQRENLKVEALAHLELFHRYFYGLNVNNYKNNIEKSLWLGNSSVSDIYQQKQAEGVFNRLLQYSLVQKIISIDSQVDLQNQPYQFSTTTIFEINRGSVTDRYELKTAGQLLQIDRNFPHNPHGLLITDFFENSLRKINPE</sequence>
<dbReference type="OrthoDB" id="1039148at2"/>
<organism evidence="2 3">
    <name type="scientific">Zunongwangia atlantica 22II14-10F7</name>
    <dbReference type="NCBI Taxonomy" id="1185767"/>
    <lineage>
        <taxon>Bacteria</taxon>
        <taxon>Pseudomonadati</taxon>
        <taxon>Bacteroidota</taxon>
        <taxon>Flavobacteriia</taxon>
        <taxon>Flavobacteriales</taxon>
        <taxon>Flavobacteriaceae</taxon>
        <taxon>Zunongwangia</taxon>
    </lineage>
</organism>
<evidence type="ECO:0000256" key="1">
    <source>
        <dbReference type="SAM" id="Phobius"/>
    </source>
</evidence>
<evidence type="ECO:0000313" key="3">
    <source>
        <dbReference type="Proteomes" id="UP000192746"/>
    </source>
</evidence>
<evidence type="ECO:0000313" key="2">
    <source>
        <dbReference type="EMBL" id="ORL44933.1"/>
    </source>
</evidence>
<gene>
    <name evidence="2" type="ORF">IIF7_12500</name>
</gene>
<keyword evidence="1" id="KW-0472">Membrane</keyword>
<dbReference type="Proteomes" id="UP000192746">
    <property type="component" value="Unassembled WGS sequence"/>
</dbReference>
<feature type="transmembrane region" description="Helical" evidence="1">
    <location>
        <begin position="17"/>
        <end position="38"/>
    </location>
</feature>
<dbReference type="STRING" id="1185767.IIF7_12500"/>
<keyword evidence="1" id="KW-0812">Transmembrane</keyword>
<keyword evidence="3" id="KW-1185">Reference proteome</keyword>